<dbReference type="EMBL" id="CAXAMN010010890">
    <property type="protein sequence ID" value="CAK9033022.1"/>
    <property type="molecule type" value="Genomic_DNA"/>
</dbReference>
<feature type="transmembrane region" description="Helical" evidence="1">
    <location>
        <begin position="221"/>
        <end position="239"/>
    </location>
</feature>
<feature type="signal peptide" evidence="2">
    <location>
        <begin position="1"/>
        <end position="21"/>
    </location>
</feature>
<evidence type="ECO:0000256" key="2">
    <source>
        <dbReference type="SAM" id="SignalP"/>
    </source>
</evidence>
<keyword evidence="1" id="KW-0472">Membrane</keyword>
<dbReference type="EMBL" id="CAXAMN010011001">
    <property type="protein sequence ID" value="CAK9033372.1"/>
    <property type="molecule type" value="Genomic_DNA"/>
</dbReference>
<evidence type="ECO:0000256" key="1">
    <source>
        <dbReference type="SAM" id="Phobius"/>
    </source>
</evidence>
<keyword evidence="2" id="KW-0732">Signal</keyword>
<feature type="transmembrane region" description="Helical" evidence="1">
    <location>
        <begin position="304"/>
        <end position="324"/>
    </location>
</feature>
<name>A0ABP0L2G6_9DINO</name>
<organism evidence="4 5">
    <name type="scientific">Durusdinium trenchii</name>
    <dbReference type="NCBI Taxonomy" id="1381693"/>
    <lineage>
        <taxon>Eukaryota</taxon>
        <taxon>Sar</taxon>
        <taxon>Alveolata</taxon>
        <taxon>Dinophyceae</taxon>
        <taxon>Suessiales</taxon>
        <taxon>Symbiodiniaceae</taxon>
        <taxon>Durusdinium</taxon>
    </lineage>
</organism>
<comment type="caution">
    <text evidence="4">The sequence shown here is derived from an EMBL/GenBank/DDBJ whole genome shotgun (WGS) entry which is preliminary data.</text>
</comment>
<evidence type="ECO:0000313" key="3">
    <source>
        <dbReference type="EMBL" id="CAK9033022.1"/>
    </source>
</evidence>
<gene>
    <name evidence="3" type="ORF">CCMP2556_LOCUS18898</name>
    <name evidence="4" type="ORF">CCMP2556_LOCUS19050</name>
</gene>
<dbReference type="Proteomes" id="UP001642484">
    <property type="component" value="Unassembled WGS sequence"/>
</dbReference>
<evidence type="ECO:0008006" key="6">
    <source>
        <dbReference type="Google" id="ProtNLM"/>
    </source>
</evidence>
<proteinExistence type="predicted"/>
<feature type="transmembrane region" description="Helical" evidence="1">
    <location>
        <begin position="277"/>
        <end position="298"/>
    </location>
</feature>
<keyword evidence="1" id="KW-1133">Transmembrane helix</keyword>
<protein>
    <recommendedName>
        <fullName evidence="6">Dolichol kinase</fullName>
    </recommendedName>
</protein>
<keyword evidence="1" id="KW-0812">Transmembrane</keyword>
<evidence type="ECO:0000313" key="5">
    <source>
        <dbReference type="Proteomes" id="UP001642484"/>
    </source>
</evidence>
<sequence>MYALSELLLATLLGTVPLAQVAIRESKHCVPPKGGLDLVRHFIHRWPKEVVLVLLPGVLLLHSFGVGGLHQLRTSDPNLKESRDGGLEEDDVGWKNIYGDVMRPPRGALLLGLAVAYGAGQWATLLGAPELLRGVLASFVLGRLSSFLRLSSWTPTTLPLLFVEEWPFLRRSVAPCTELLRCAAVGVVGFGFGRRCPPLESTGFFQGYHRLAREIPSTTTVWTSGVPLVFASFLLLAFLGRQGATTPRLCRALSTVLCCELSLLTTYQRLQQENHRWHWWCFNVAFLGALSFQVTLSMEDQDLTWLQIVSSALLAGSTAFLVFVTSHRVPASAPAPSPCCPSGIAERCTLRSWRSVGRSEIGTEIGACFSHASSALDWTWPLSASRAALARSSEGPE</sequence>
<accession>A0ABP0L2G6</accession>
<evidence type="ECO:0000313" key="4">
    <source>
        <dbReference type="EMBL" id="CAK9033372.1"/>
    </source>
</evidence>
<keyword evidence="5" id="KW-1185">Reference proteome</keyword>
<feature type="chain" id="PRO_5045029255" description="Dolichol kinase" evidence="2">
    <location>
        <begin position="22"/>
        <end position="397"/>
    </location>
</feature>
<reference evidence="4 5" key="1">
    <citation type="submission" date="2024-02" db="EMBL/GenBank/DDBJ databases">
        <authorList>
            <person name="Chen Y."/>
            <person name="Shah S."/>
            <person name="Dougan E. K."/>
            <person name="Thang M."/>
            <person name="Chan C."/>
        </authorList>
    </citation>
    <scope>NUCLEOTIDE SEQUENCE [LARGE SCALE GENOMIC DNA]</scope>
</reference>